<keyword evidence="4 8" id="KW-0812">Transmembrane</keyword>
<dbReference type="EMBL" id="JBHEZZ010000011">
    <property type="protein sequence ID" value="MFC1403754.1"/>
    <property type="molecule type" value="Genomic_DNA"/>
</dbReference>
<gene>
    <name evidence="10" type="ORF">ACEZDJ_20900</name>
</gene>
<comment type="subcellular location">
    <subcellularLocation>
        <location evidence="1">Cell membrane</location>
        <topology evidence="1">Multi-pass membrane protein</topology>
    </subcellularLocation>
</comment>
<evidence type="ECO:0000256" key="6">
    <source>
        <dbReference type="ARBA" id="ARBA00023136"/>
    </source>
</evidence>
<keyword evidence="11" id="KW-1185">Reference proteome</keyword>
<feature type="transmembrane region" description="Helical" evidence="8">
    <location>
        <begin position="511"/>
        <end position="533"/>
    </location>
</feature>
<name>A0ABV6UQL4_9ACTN</name>
<organism evidence="10 11">
    <name type="scientific">Streptacidiphilus cavernicola</name>
    <dbReference type="NCBI Taxonomy" id="3342716"/>
    <lineage>
        <taxon>Bacteria</taxon>
        <taxon>Bacillati</taxon>
        <taxon>Actinomycetota</taxon>
        <taxon>Actinomycetes</taxon>
        <taxon>Kitasatosporales</taxon>
        <taxon>Streptomycetaceae</taxon>
        <taxon>Streptacidiphilus</taxon>
    </lineage>
</organism>
<feature type="transmembrane region" description="Helical" evidence="8">
    <location>
        <begin position="285"/>
        <end position="307"/>
    </location>
</feature>
<accession>A0ABV6UQL4</accession>
<feature type="transmembrane region" description="Helical" evidence="8">
    <location>
        <begin position="366"/>
        <end position="388"/>
    </location>
</feature>
<keyword evidence="5 8" id="KW-1133">Transmembrane helix</keyword>
<sequence length="740" mass="76238">MHAPFSRVGGPFAAVGRFSHRRRRWVLLAWALLIAVGLLFGTKVFDTAAPTAAAAGSESATGSALLASASSSDLSITALVDGKSVDDSAVRAAVTAAAVDLSHIAGVTGVTDAYNGGGTALRSSDGTASLVEVQLDTAGKSTVAAVSQRLEAIGSASGTTVDLGGTQVLNAQVQQQTQKDTELGELVTLPLTLLVMVLIFGGFLAAGLPLIGAVGSIAGAFLALLGFSRIMPMDTSVLPIATVLGLGLSIDYALLMVNRFREERGHGADVAAAVERSCATAGRTITFSAVTVAAALSGLFVFVSPIFRAVAAAGVSVVVITVLSGLTLVPALLGFVGGRIKPLPAGRNSDDGVFARTVRRVQRRPLPVAIGVTVLLLALAAPFATAHAQSAGADVLPKSFSSRVVADALESRFPAQQQAAVTVAVQGSTAQAESYAAEVRALPGVTGATVASVGDGLVSVAVSVDGGTQGSTAQRVVGELRADRGGLTTWVTGDAATVVDFKHEVSTRGPWALGLVVGATFLLLFLMTGSLLVPLKALLTNLLSLGASLGAMTLVFQDGWFSGLLGFTPTGGLEAWIPVLVFAFAFGLSMDYEVFLLARIKELHEEGHRCRKAVELGVQRSGRIITSAALLMVVVFAGFSTGSMLDIKEIGLALAVAVLVDATLVRMLLVPATMTLLGRANWWAPGWLQRFHARIGLREGQTLPPLRAGWGTLGKALLPPQRPPQRVPQRVSEPMRGGSV</sequence>
<dbReference type="RefSeq" id="WP_051724734.1">
    <property type="nucleotide sequence ID" value="NZ_JBHEZZ010000011.1"/>
</dbReference>
<feature type="transmembrane region" description="Helical" evidence="8">
    <location>
        <begin position="313"/>
        <end position="337"/>
    </location>
</feature>
<keyword evidence="3" id="KW-1003">Cell membrane</keyword>
<protein>
    <submittedName>
        <fullName evidence="10">MMPL family transporter</fullName>
    </submittedName>
</protein>
<dbReference type="InterPro" id="IPR004869">
    <property type="entry name" value="MMPL_dom"/>
</dbReference>
<comment type="similarity">
    <text evidence="2">Belongs to the resistance-nodulation-cell division (RND) (TC 2.A.6) family. MmpL subfamily.</text>
</comment>
<feature type="transmembrane region" description="Helical" evidence="8">
    <location>
        <begin position="237"/>
        <end position="257"/>
    </location>
</feature>
<evidence type="ECO:0000259" key="9">
    <source>
        <dbReference type="Pfam" id="PF03176"/>
    </source>
</evidence>
<evidence type="ECO:0000256" key="3">
    <source>
        <dbReference type="ARBA" id="ARBA00022475"/>
    </source>
</evidence>
<feature type="domain" description="Membrane transport protein MMPL" evidence="9">
    <location>
        <begin position="432"/>
        <end position="685"/>
    </location>
</feature>
<feature type="transmembrane region" description="Helical" evidence="8">
    <location>
        <begin position="621"/>
        <end position="644"/>
    </location>
</feature>
<keyword evidence="6 8" id="KW-0472">Membrane</keyword>
<proteinExistence type="inferred from homology"/>
<evidence type="ECO:0000256" key="1">
    <source>
        <dbReference type="ARBA" id="ARBA00004651"/>
    </source>
</evidence>
<evidence type="ECO:0000256" key="7">
    <source>
        <dbReference type="SAM" id="MobiDB-lite"/>
    </source>
</evidence>
<feature type="transmembrane region" description="Helical" evidence="8">
    <location>
        <begin position="650"/>
        <end position="669"/>
    </location>
</feature>
<reference evidence="10 11" key="1">
    <citation type="submission" date="2024-09" db="EMBL/GenBank/DDBJ databases">
        <authorList>
            <person name="Lee S.D."/>
        </authorList>
    </citation>
    <scope>NUCLEOTIDE SEQUENCE [LARGE SCALE GENOMIC DNA]</scope>
    <source>
        <strain evidence="10 11">N1-5</strain>
    </source>
</reference>
<dbReference type="Pfam" id="PF03176">
    <property type="entry name" value="MMPL"/>
    <property type="match status" value="2"/>
</dbReference>
<feature type="domain" description="Membrane transport protein MMPL" evidence="9">
    <location>
        <begin position="67"/>
        <end position="368"/>
    </location>
</feature>
<dbReference type="InterPro" id="IPR050545">
    <property type="entry name" value="Mycobact_MmpL"/>
</dbReference>
<comment type="caution">
    <text evidence="10">The sequence shown here is derived from an EMBL/GenBank/DDBJ whole genome shotgun (WGS) entry which is preliminary data.</text>
</comment>
<evidence type="ECO:0000313" key="10">
    <source>
        <dbReference type="EMBL" id="MFC1403754.1"/>
    </source>
</evidence>
<feature type="transmembrane region" description="Helical" evidence="8">
    <location>
        <begin position="213"/>
        <end position="231"/>
    </location>
</feature>
<feature type="transmembrane region" description="Helical" evidence="8">
    <location>
        <begin position="538"/>
        <end position="556"/>
    </location>
</feature>
<evidence type="ECO:0000256" key="5">
    <source>
        <dbReference type="ARBA" id="ARBA00022989"/>
    </source>
</evidence>
<evidence type="ECO:0000256" key="4">
    <source>
        <dbReference type="ARBA" id="ARBA00022692"/>
    </source>
</evidence>
<feature type="transmembrane region" description="Helical" evidence="8">
    <location>
        <begin position="576"/>
        <end position="600"/>
    </location>
</feature>
<dbReference type="Gene3D" id="1.20.1640.10">
    <property type="entry name" value="Multidrug efflux transporter AcrB transmembrane domain"/>
    <property type="match status" value="2"/>
</dbReference>
<dbReference type="SUPFAM" id="SSF82866">
    <property type="entry name" value="Multidrug efflux transporter AcrB transmembrane domain"/>
    <property type="match status" value="2"/>
</dbReference>
<dbReference type="PANTHER" id="PTHR33406">
    <property type="entry name" value="MEMBRANE PROTEIN MJ1562-RELATED"/>
    <property type="match status" value="1"/>
</dbReference>
<evidence type="ECO:0000313" key="11">
    <source>
        <dbReference type="Proteomes" id="UP001592528"/>
    </source>
</evidence>
<evidence type="ECO:0000256" key="8">
    <source>
        <dbReference type="SAM" id="Phobius"/>
    </source>
</evidence>
<evidence type="ECO:0000256" key="2">
    <source>
        <dbReference type="ARBA" id="ARBA00010157"/>
    </source>
</evidence>
<feature type="region of interest" description="Disordered" evidence="7">
    <location>
        <begin position="718"/>
        <end position="740"/>
    </location>
</feature>
<feature type="transmembrane region" description="Helical" evidence="8">
    <location>
        <begin position="186"/>
        <end position="206"/>
    </location>
</feature>
<dbReference type="Proteomes" id="UP001592528">
    <property type="component" value="Unassembled WGS sequence"/>
</dbReference>
<dbReference type="PANTHER" id="PTHR33406:SF11">
    <property type="entry name" value="MEMBRANE PROTEIN SCO6666-RELATED"/>
    <property type="match status" value="1"/>
</dbReference>
<feature type="transmembrane region" description="Helical" evidence="8">
    <location>
        <begin position="25"/>
        <end position="45"/>
    </location>
</feature>